<accession>A0AAX4HMY2</accession>
<sequence length="164" mass="18448">MDKQQVMNFLPHRDPFLFIDTVKEVILPESLKDKTGPFKPQDIIGGKSICTFRVDNSVKVLEGHFPGFPILPGVVQVEMMAQAASFLVIHCLEKPISEAKLDVQLLGVENAKFRKPITPVMDLEIHATLNKVRGPIQMYECELYNNGELMSQCSVMASLKITYK</sequence>
<dbReference type="Gene3D" id="3.10.129.10">
    <property type="entry name" value="Hotdog Thioesterase"/>
    <property type="match status" value="1"/>
</dbReference>
<feature type="domain" description="ApeI dehydratase-like" evidence="2">
    <location>
        <begin position="49"/>
        <end position="136"/>
    </location>
</feature>
<evidence type="ECO:0000256" key="1">
    <source>
        <dbReference type="ARBA" id="ARBA00023239"/>
    </source>
</evidence>
<dbReference type="InterPro" id="IPR013114">
    <property type="entry name" value="FabA_FabZ"/>
</dbReference>
<evidence type="ECO:0000259" key="2">
    <source>
        <dbReference type="Pfam" id="PF22818"/>
    </source>
</evidence>
<organism evidence="3 4">
    <name type="scientific">Peredibacter starrii</name>
    <dbReference type="NCBI Taxonomy" id="28202"/>
    <lineage>
        <taxon>Bacteria</taxon>
        <taxon>Pseudomonadati</taxon>
        <taxon>Bdellovibrionota</taxon>
        <taxon>Bacteriovoracia</taxon>
        <taxon>Bacteriovoracales</taxon>
        <taxon>Bacteriovoracaceae</taxon>
        <taxon>Peredibacter</taxon>
    </lineage>
</organism>
<gene>
    <name evidence="3" type="ORF">SOO65_18445</name>
</gene>
<reference evidence="3 4" key="1">
    <citation type="submission" date="2023-11" db="EMBL/GenBank/DDBJ databases">
        <title>Peredibacter starrii A3.12.</title>
        <authorList>
            <person name="Mitchell R.J."/>
        </authorList>
    </citation>
    <scope>NUCLEOTIDE SEQUENCE [LARGE SCALE GENOMIC DNA]</scope>
    <source>
        <strain evidence="3 4">A3.12</strain>
    </source>
</reference>
<dbReference type="Pfam" id="PF22818">
    <property type="entry name" value="ApeI-like"/>
    <property type="match status" value="1"/>
</dbReference>
<dbReference type="SUPFAM" id="SSF54637">
    <property type="entry name" value="Thioesterase/thiol ester dehydrase-isomerase"/>
    <property type="match status" value="1"/>
</dbReference>
<dbReference type="RefSeq" id="WP_321393911.1">
    <property type="nucleotide sequence ID" value="NZ_CP139487.1"/>
</dbReference>
<keyword evidence="1" id="KW-0456">Lyase</keyword>
<dbReference type="KEGG" id="psti:SOO65_18445"/>
<evidence type="ECO:0000313" key="4">
    <source>
        <dbReference type="Proteomes" id="UP001324634"/>
    </source>
</evidence>
<dbReference type="PANTHER" id="PTHR30272">
    <property type="entry name" value="3-HYDROXYACYL-[ACYL-CARRIER-PROTEIN] DEHYDRATASE"/>
    <property type="match status" value="1"/>
</dbReference>
<dbReference type="EMBL" id="CP139487">
    <property type="protein sequence ID" value="WPU64678.1"/>
    <property type="molecule type" value="Genomic_DNA"/>
</dbReference>
<dbReference type="AlphaFoldDB" id="A0AAX4HMY2"/>
<dbReference type="Proteomes" id="UP001324634">
    <property type="component" value="Chromosome"/>
</dbReference>
<dbReference type="InterPro" id="IPR054545">
    <property type="entry name" value="ApeI-like"/>
</dbReference>
<name>A0AAX4HMY2_9BACT</name>
<protein>
    <recommendedName>
        <fullName evidence="2">ApeI dehydratase-like domain-containing protein</fullName>
    </recommendedName>
</protein>
<dbReference type="PANTHER" id="PTHR30272:SF1">
    <property type="entry name" value="3-HYDROXYACYL-[ACYL-CARRIER-PROTEIN] DEHYDRATASE"/>
    <property type="match status" value="1"/>
</dbReference>
<keyword evidence="4" id="KW-1185">Reference proteome</keyword>
<dbReference type="InterPro" id="IPR029069">
    <property type="entry name" value="HotDog_dom_sf"/>
</dbReference>
<proteinExistence type="predicted"/>
<evidence type="ECO:0000313" key="3">
    <source>
        <dbReference type="EMBL" id="WPU64678.1"/>
    </source>
</evidence>
<dbReference type="CDD" id="cd01288">
    <property type="entry name" value="FabZ"/>
    <property type="match status" value="1"/>
</dbReference>
<dbReference type="GO" id="GO:0016829">
    <property type="term" value="F:lyase activity"/>
    <property type="evidence" value="ECO:0007669"/>
    <property type="project" value="UniProtKB-KW"/>
</dbReference>